<dbReference type="InterPro" id="IPR050478">
    <property type="entry name" value="Ethylene_sulfur-biosynth"/>
</dbReference>
<dbReference type="STRING" id="1798374.A2Z33_07405"/>
<dbReference type="Proteomes" id="UP000178448">
    <property type="component" value="Unassembled WGS sequence"/>
</dbReference>
<dbReference type="EMBL" id="MFJD01000001">
    <property type="protein sequence ID" value="OGG05078.1"/>
    <property type="molecule type" value="Genomic_DNA"/>
</dbReference>
<sequence length="466" mass="51413">MPPAPEADPALTGRTAGMPESAEVHMKNSAAIRSGFVSKYREMLGSGEIKNGIRALAIMARECCAAGGEVINLTIGDVDWRSFKDLNPSLADKLGLDPEGHTRQEMDSFIRDLRITHASPEEESLWSYQPEAIGYLPLREEFAGFLSGFGLMYTSADTVLSSGSLPGLDSLLGTIAHMANSDGTKTDFLFPVPAFSVIRAQAKRRGISITEIPADSGRGYCPSAQDVRNTLGPVKQDYTVFYLTPMNNPTSTVYDPETLSETLTAFHKLRPNGYVIIDLAYIEMIDSGKAREIASVIRESPLSDKAVISVSMSKLFGDPRLRMAALLTKDRRTVKELTSQWQTVFASLPGNSELEALAKWKYVSAETRRLLYSEFRRRQDEVLRMLKSVNEKRISSGAQPLIDLDGVCREIPMYLYLRLTGGDMFDLFSETGILGVPGEIFGDTPDHNMVRIAVGMIEIPSFRKKS</sequence>
<organism evidence="3 4">
    <name type="scientific">Candidatus Gottesmanbacteria bacterium RBG_16_52_11</name>
    <dbReference type="NCBI Taxonomy" id="1798374"/>
    <lineage>
        <taxon>Bacteria</taxon>
        <taxon>Candidatus Gottesmaniibacteriota</taxon>
    </lineage>
</organism>
<dbReference type="GO" id="GO:0030170">
    <property type="term" value="F:pyridoxal phosphate binding"/>
    <property type="evidence" value="ECO:0007669"/>
    <property type="project" value="InterPro"/>
</dbReference>
<dbReference type="InterPro" id="IPR015421">
    <property type="entry name" value="PyrdxlP-dep_Trfase_major"/>
</dbReference>
<protein>
    <recommendedName>
        <fullName evidence="2">Aminotransferase class I/classII large domain-containing protein</fullName>
    </recommendedName>
</protein>
<dbReference type="InterPro" id="IPR004839">
    <property type="entry name" value="Aminotransferase_I/II_large"/>
</dbReference>
<evidence type="ECO:0000259" key="2">
    <source>
        <dbReference type="Pfam" id="PF00155"/>
    </source>
</evidence>
<accession>A0A1F5YY07</accession>
<dbReference type="CDD" id="cd00609">
    <property type="entry name" value="AAT_like"/>
    <property type="match status" value="1"/>
</dbReference>
<proteinExistence type="predicted"/>
<dbReference type="PANTHER" id="PTHR43795">
    <property type="entry name" value="BIFUNCTIONAL ASPARTATE AMINOTRANSFERASE AND GLUTAMATE/ASPARTATE-PREPHENATE AMINOTRANSFERASE-RELATED"/>
    <property type="match status" value="1"/>
</dbReference>
<dbReference type="GO" id="GO:0008483">
    <property type="term" value="F:transaminase activity"/>
    <property type="evidence" value="ECO:0007669"/>
    <property type="project" value="TreeGrafter"/>
</dbReference>
<reference evidence="3 4" key="1">
    <citation type="journal article" date="2016" name="Nat. Commun.">
        <title>Thousands of microbial genomes shed light on interconnected biogeochemical processes in an aquifer system.</title>
        <authorList>
            <person name="Anantharaman K."/>
            <person name="Brown C.T."/>
            <person name="Hug L.A."/>
            <person name="Sharon I."/>
            <person name="Castelle C.J."/>
            <person name="Probst A.J."/>
            <person name="Thomas B.C."/>
            <person name="Singh A."/>
            <person name="Wilkins M.J."/>
            <person name="Karaoz U."/>
            <person name="Brodie E.L."/>
            <person name="Williams K.H."/>
            <person name="Hubbard S.S."/>
            <person name="Banfield J.F."/>
        </authorList>
    </citation>
    <scope>NUCLEOTIDE SEQUENCE [LARGE SCALE GENOMIC DNA]</scope>
</reference>
<evidence type="ECO:0000313" key="3">
    <source>
        <dbReference type="EMBL" id="OGG05078.1"/>
    </source>
</evidence>
<dbReference type="AlphaFoldDB" id="A0A1F5YY07"/>
<dbReference type="InterPro" id="IPR015424">
    <property type="entry name" value="PyrdxlP-dep_Trfase"/>
</dbReference>
<keyword evidence="1" id="KW-0663">Pyridoxal phosphate</keyword>
<feature type="domain" description="Aminotransferase class I/classII large" evidence="2">
    <location>
        <begin position="133"/>
        <end position="442"/>
    </location>
</feature>
<dbReference type="GO" id="GO:0006520">
    <property type="term" value="P:amino acid metabolic process"/>
    <property type="evidence" value="ECO:0007669"/>
    <property type="project" value="TreeGrafter"/>
</dbReference>
<evidence type="ECO:0000256" key="1">
    <source>
        <dbReference type="ARBA" id="ARBA00022898"/>
    </source>
</evidence>
<comment type="caution">
    <text evidence="3">The sequence shown here is derived from an EMBL/GenBank/DDBJ whole genome shotgun (WGS) entry which is preliminary data.</text>
</comment>
<evidence type="ECO:0000313" key="4">
    <source>
        <dbReference type="Proteomes" id="UP000178448"/>
    </source>
</evidence>
<gene>
    <name evidence="3" type="ORF">A2Z33_07405</name>
</gene>
<name>A0A1F5YY07_9BACT</name>
<dbReference type="Gene3D" id="3.40.640.10">
    <property type="entry name" value="Type I PLP-dependent aspartate aminotransferase-like (Major domain)"/>
    <property type="match status" value="1"/>
</dbReference>
<dbReference type="PANTHER" id="PTHR43795:SF2">
    <property type="entry name" value="BIFUNCTIONAL ASPARTATE AMINOTRANSFERASE AND GLUTAMATE_ASPARTATE-PREPHENATE AMINOTRANSFERASE"/>
    <property type="match status" value="1"/>
</dbReference>
<dbReference type="Pfam" id="PF00155">
    <property type="entry name" value="Aminotran_1_2"/>
    <property type="match status" value="1"/>
</dbReference>
<dbReference type="SUPFAM" id="SSF53383">
    <property type="entry name" value="PLP-dependent transferases"/>
    <property type="match status" value="1"/>
</dbReference>